<gene>
    <name evidence="3" type="ORF">JYZ213_LOCUS27495</name>
    <name evidence="4" type="ORF">OXD698_LOCUS8220</name>
</gene>
<reference evidence="4" key="1">
    <citation type="submission" date="2021-02" db="EMBL/GenBank/DDBJ databases">
        <authorList>
            <person name="Nowell W R."/>
        </authorList>
    </citation>
    <scope>NUCLEOTIDE SEQUENCE</scope>
</reference>
<dbReference type="Proteomes" id="UP000663844">
    <property type="component" value="Unassembled WGS sequence"/>
</dbReference>
<evidence type="ECO:0000259" key="2">
    <source>
        <dbReference type="Pfam" id="PF01683"/>
    </source>
</evidence>
<dbReference type="PANTHER" id="PTHR39069:SF8">
    <property type="entry name" value="FI17111P1"/>
    <property type="match status" value="1"/>
</dbReference>
<name>A0A818QCM3_9BILA</name>
<dbReference type="PANTHER" id="PTHR39069">
    <property type="entry name" value="ECDYSONE-INDUCIBLE GENE E1, ISOFORM A"/>
    <property type="match status" value="1"/>
</dbReference>
<proteinExistence type="predicted"/>
<dbReference type="Pfam" id="PF01683">
    <property type="entry name" value="EB"/>
    <property type="match status" value="1"/>
</dbReference>
<dbReference type="Proteomes" id="UP000663845">
    <property type="component" value="Unassembled WGS sequence"/>
</dbReference>
<dbReference type="EMBL" id="CAJOAZ010000392">
    <property type="protein sequence ID" value="CAF3636341.1"/>
    <property type="molecule type" value="Genomic_DNA"/>
</dbReference>
<feature type="chain" id="PRO_5035616080" description="EB domain-containing protein" evidence="1">
    <location>
        <begin position="16"/>
        <end position="424"/>
    </location>
</feature>
<evidence type="ECO:0000313" key="4">
    <source>
        <dbReference type="EMBL" id="CAF3636341.1"/>
    </source>
</evidence>
<feature type="domain" description="EB" evidence="2">
    <location>
        <begin position="280"/>
        <end position="315"/>
    </location>
</feature>
<evidence type="ECO:0000313" key="3">
    <source>
        <dbReference type="EMBL" id="CAF1211740.1"/>
    </source>
</evidence>
<protein>
    <recommendedName>
        <fullName evidence="2">EB domain-containing protein</fullName>
    </recommendedName>
</protein>
<comment type="caution">
    <text evidence="4">The sequence shown here is derived from an EMBL/GenBank/DDBJ whole genome shotgun (WGS) entry which is preliminary data.</text>
</comment>
<accession>A0A818QCM3</accession>
<dbReference type="AlphaFoldDB" id="A0A818QCM3"/>
<keyword evidence="1" id="KW-0732">Signal</keyword>
<dbReference type="InterPro" id="IPR006149">
    <property type="entry name" value="EB_dom"/>
</dbReference>
<feature type="signal peptide" evidence="1">
    <location>
        <begin position="1"/>
        <end position="15"/>
    </location>
</feature>
<dbReference type="EMBL" id="CAJNOG010000383">
    <property type="protein sequence ID" value="CAF1211740.1"/>
    <property type="molecule type" value="Genomic_DNA"/>
</dbReference>
<evidence type="ECO:0000256" key="1">
    <source>
        <dbReference type="SAM" id="SignalP"/>
    </source>
</evidence>
<organism evidence="4 5">
    <name type="scientific">Adineta steineri</name>
    <dbReference type="NCBI Taxonomy" id="433720"/>
    <lineage>
        <taxon>Eukaryota</taxon>
        <taxon>Metazoa</taxon>
        <taxon>Spiralia</taxon>
        <taxon>Gnathifera</taxon>
        <taxon>Rotifera</taxon>
        <taxon>Eurotatoria</taxon>
        <taxon>Bdelloidea</taxon>
        <taxon>Adinetida</taxon>
        <taxon>Adinetidae</taxon>
        <taxon>Adineta</taxon>
    </lineage>
</organism>
<evidence type="ECO:0000313" key="5">
    <source>
        <dbReference type="Proteomes" id="UP000663844"/>
    </source>
</evidence>
<sequence length="424" mass="48025">MWLVILLLLIKYIVSKTIYYENVLGYKCQTNENCFHFVPNSICVNNKCICQFGYRSNGLSECVYELRYRRQVNFGIRMLGEECFSNDECRRTPVDGAKICLLNQCQCTSGHVPIDAYRCIRDFEQLPSNTRIIKSSDKEDPPGYGSICLTNRDCQHSTVRLECLRGTCICLDGYVPLGKYLCYNILGEGEPVIEDLIWTSSLPTTTFISDIRDDELIKSLGKLGATCTDDYYCRQSVSQSHCYNGKCSCMDNYISLDSYTCTEDKNQDLISATISAAYKSLLGGKCQIDQNCQTGDAVCLNNICTCPNDYFPIDDWNCLADPDLIKIKTTVTTTTTATTTTTPTTTGFIWWPWSQSSTTSRSVIMNAKNTFPFRCVLNRQCFTIDIYSHCTSFGRCICNIGYKLETINNEQKCVRKLNNENDCD</sequence>